<evidence type="ECO:0000313" key="9">
    <source>
        <dbReference type="EMBL" id="WEK03696.1"/>
    </source>
</evidence>
<keyword evidence="3 7" id="KW-0285">Flavoprotein</keyword>
<dbReference type="InterPro" id="IPR023080">
    <property type="entry name" value="DadA"/>
</dbReference>
<dbReference type="FunFam" id="3.50.50.60:FF:000020">
    <property type="entry name" value="D-amino acid dehydrogenase"/>
    <property type="match status" value="1"/>
</dbReference>
<reference evidence="9" key="1">
    <citation type="submission" date="2023-03" db="EMBL/GenBank/DDBJ databases">
        <title>Andean soil-derived lignocellulolytic bacterial consortium as a source of novel taxa and putative plastic-active enzymes.</title>
        <authorList>
            <person name="Diaz-Garcia L."/>
            <person name="Chuvochina M."/>
            <person name="Feuerriegel G."/>
            <person name="Bunk B."/>
            <person name="Sproer C."/>
            <person name="Streit W.R."/>
            <person name="Rodriguez L.M."/>
            <person name="Overmann J."/>
            <person name="Jimenez D.J."/>
        </authorList>
    </citation>
    <scope>NUCLEOTIDE SEQUENCE</scope>
    <source>
        <strain evidence="9">MAG 4196</strain>
    </source>
</reference>
<evidence type="ECO:0000313" key="10">
    <source>
        <dbReference type="Proteomes" id="UP001217476"/>
    </source>
</evidence>
<proteinExistence type="inferred from homology"/>
<evidence type="ECO:0000256" key="7">
    <source>
        <dbReference type="HAMAP-Rule" id="MF_01202"/>
    </source>
</evidence>
<dbReference type="SUPFAM" id="SSF51905">
    <property type="entry name" value="FAD/NAD(P)-binding domain"/>
    <property type="match status" value="1"/>
</dbReference>
<evidence type="ECO:0000256" key="4">
    <source>
        <dbReference type="ARBA" id="ARBA00022827"/>
    </source>
</evidence>
<comment type="cofactor">
    <cofactor evidence="1 7">
        <name>FAD</name>
        <dbReference type="ChEBI" id="CHEBI:57692"/>
    </cofactor>
</comment>
<evidence type="ECO:0000259" key="8">
    <source>
        <dbReference type="Pfam" id="PF01266"/>
    </source>
</evidence>
<dbReference type="InterPro" id="IPR006076">
    <property type="entry name" value="FAD-dep_OxRdtase"/>
</dbReference>
<dbReference type="Gene3D" id="3.30.9.10">
    <property type="entry name" value="D-Amino Acid Oxidase, subunit A, domain 2"/>
    <property type="match status" value="1"/>
</dbReference>
<dbReference type="GO" id="GO:0055130">
    <property type="term" value="P:D-alanine catabolic process"/>
    <property type="evidence" value="ECO:0007669"/>
    <property type="project" value="TreeGrafter"/>
</dbReference>
<evidence type="ECO:0000256" key="5">
    <source>
        <dbReference type="ARBA" id="ARBA00023002"/>
    </source>
</evidence>
<evidence type="ECO:0000256" key="3">
    <source>
        <dbReference type="ARBA" id="ARBA00022630"/>
    </source>
</evidence>
<comment type="catalytic activity">
    <reaction evidence="6 7">
        <text>a D-alpha-amino acid + A + H2O = a 2-oxocarboxylate + AH2 + NH4(+)</text>
        <dbReference type="Rhea" id="RHEA:18125"/>
        <dbReference type="ChEBI" id="CHEBI:13193"/>
        <dbReference type="ChEBI" id="CHEBI:15377"/>
        <dbReference type="ChEBI" id="CHEBI:17499"/>
        <dbReference type="ChEBI" id="CHEBI:28938"/>
        <dbReference type="ChEBI" id="CHEBI:35179"/>
        <dbReference type="ChEBI" id="CHEBI:59871"/>
    </reaction>
</comment>
<gene>
    <name evidence="7" type="primary">dadA</name>
    <name evidence="9" type="ORF">P0Y65_16085</name>
</gene>
<dbReference type="HAMAP" id="MF_01202">
    <property type="entry name" value="DadA"/>
    <property type="match status" value="1"/>
</dbReference>
<dbReference type="EC" id="1.4.99.-" evidence="7"/>
<dbReference type="PANTHER" id="PTHR13847">
    <property type="entry name" value="SARCOSINE DEHYDROGENASE-RELATED"/>
    <property type="match status" value="1"/>
</dbReference>
<sequence length="416" mass="44527">MKVVILGGGVIGVTSAYYLAKAGHEVEVIERQPGVALETSFANAGEVSPGYASPWAGPGIPQKAIKWLMMKHPPLILKPNLDPYMVRWILQMLTNCTAGRYAINKARMVRVAEYSRDVMIALRADTGIKYDERTQGTLQLFRTQKQVHGAHKDTEVLTQYGVSYEVLDRASCIAAEPGLANSPADIAGGLRLPGDETGDCHIFTNRLADLAAQLGVTFRYGTTIDGLDIEGGQVRGVRTSAGLIKGDRYVMALGSFSPILARQVGIDLPIYPVKGYSITAPIVDAGAAPVSTVLDETYKIAVTRLGDRIRVGGMAELSGYTTHLPPRRRDTLAHCVNELFPGAGDTISASYWTGLRPMTPDGTPIIGASKLGNLFINSGHGTLGWTMACGSARIMADLVSGTRPDIDIADLGPGRY</sequence>
<keyword evidence="5 7" id="KW-0560">Oxidoreductase</keyword>
<comment type="function">
    <text evidence="7">Oxidative deamination of D-amino acids.</text>
</comment>
<comment type="similarity">
    <text evidence="2 7">Belongs to the DadA oxidoreductase family.</text>
</comment>
<feature type="binding site" evidence="7">
    <location>
        <begin position="3"/>
        <end position="17"/>
    </location>
    <ligand>
        <name>FAD</name>
        <dbReference type="ChEBI" id="CHEBI:57692"/>
    </ligand>
</feature>
<feature type="domain" description="FAD dependent oxidoreductase" evidence="8">
    <location>
        <begin position="2"/>
        <end position="398"/>
    </location>
</feature>
<dbReference type="InterPro" id="IPR036188">
    <property type="entry name" value="FAD/NAD-bd_sf"/>
</dbReference>
<dbReference type="GO" id="GO:0008718">
    <property type="term" value="F:D-amino-acid dehydrogenase activity"/>
    <property type="evidence" value="ECO:0007669"/>
    <property type="project" value="UniProtKB-UniRule"/>
</dbReference>
<evidence type="ECO:0000256" key="1">
    <source>
        <dbReference type="ARBA" id="ARBA00001974"/>
    </source>
</evidence>
<dbReference type="GO" id="GO:0005886">
    <property type="term" value="C:plasma membrane"/>
    <property type="evidence" value="ECO:0007669"/>
    <property type="project" value="TreeGrafter"/>
</dbReference>
<name>A0AAJ6AZD8_9HYPH</name>
<keyword evidence="4 7" id="KW-0274">FAD</keyword>
<accession>A0AAJ6AZD8</accession>
<dbReference type="Pfam" id="PF01266">
    <property type="entry name" value="DAO"/>
    <property type="match status" value="1"/>
</dbReference>
<dbReference type="AlphaFoldDB" id="A0AAJ6AZD8"/>
<organism evidence="9 10">
    <name type="scientific">Candidatus Devosia phytovorans</name>
    <dbReference type="NCBI Taxonomy" id="3121372"/>
    <lineage>
        <taxon>Bacteria</taxon>
        <taxon>Pseudomonadati</taxon>
        <taxon>Pseudomonadota</taxon>
        <taxon>Alphaproteobacteria</taxon>
        <taxon>Hyphomicrobiales</taxon>
        <taxon>Devosiaceae</taxon>
        <taxon>Devosia</taxon>
    </lineage>
</organism>
<dbReference type="SUPFAM" id="SSF54373">
    <property type="entry name" value="FAD-linked reductases, C-terminal domain"/>
    <property type="match status" value="1"/>
</dbReference>
<dbReference type="NCBIfam" id="NF001933">
    <property type="entry name" value="PRK00711.1"/>
    <property type="match status" value="1"/>
</dbReference>
<dbReference type="Proteomes" id="UP001217476">
    <property type="component" value="Chromosome"/>
</dbReference>
<dbReference type="PANTHER" id="PTHR13847:SF280">
    <property type="entry name" value="D-AMINO ACID DEHYDROGENASE"/>
    <property type="match status" value="1"/>
</dbReference>
<evidence type="ECO:0000256" key="6">
    <source>
        <dbReference type="ARBA" id="ARBA00047884"/>
    </source>
</evidence>
<dbReference type="EMBL" id="CP119312">
    <property type="protein sequence ID" value="WEK03696.1"/>
    <property type="molecule type" value="Genomic_DNA"/>
</dbReference>
<protein>
    <recommendedName>
        <fullName evidence="7">D-amino acid dehydrogenase</fullName>
        <ecNumber evidence="7">1.4.99.-</ecNumber>
    </recommendedName>
</protein>
<dbReference type="Gene3D" id="3.50.50.60">
    <property type="entry name" value="FAD/NAD(P)-binding domain"/>
    <property type="match status" value="2"/>
</dbReference>
<dbReference type="GO" id="GO:0005737">
    <property type="term" value="C:cytoplasm"/>
    <property type="evidence" value="ECO:0007669"/>
    <property type="project" value="TreeGrafter"/>
</dbReference>
<evidence type="ECO:0000256" key="2">
    <source>
        <dbReference type="ARBA" id="ARBA00009410"/>
    </source>
</evidence>